<name>A0ACB9XE47_CHAAC</name>
<protein>
    <submittedName>
        <fullName evidence="1">Uncharacterized protein</fullName>
    </submittedName>
</protein>
<dbReference type="EMBL" id="CM043791">
    <property type="protein sequence ID" value="KAI4824410.1"/>
    <property type="molecule type" value="Genomic_DNA"/>
</dbReference>
<accession>A0ACB9XE47</accession>
<evidence type="ECO:0000313" key="2">
    <source>
        <dbReference type="Proteomes" id="UP001057452"/>
    </source>
</evidence>
<gene>
    <name evidence="1" type="ORF">KUCAC02_012923</name>
</gene>
<dbReference type="Proteomes" id="UP001057452">
    <property type="component" value="Chromosome 7"/>
</dbReference>
<organism evidence="1 2">
    <name type="scientific">Chaenocephalus aceratus</name>
    <name type="common">Blackfin icefish</name>
    <name type="synonym">Chaenichthys aceratus</name>
    <dbReference type="NCBI Taxonomy" id="36190"/>
    <lineage>
        <taxon>Eukaryota</taxon>
        <taxon>Metazoa</taxon>
        <taxon>Chordata</taxon>
        <taxon>Craniata</taxon>
        <taxon>Vertebrata</taxon>
        <taxon>Euteleostomi</taxon>
        <taxon>Actinopterygii</taxon>
        <taxon>Neopterygii</taxon>
        <taxon>Teleostei</taxon>
        <taxon>Neoteleostei</taxon>
        <taxon>Acanthomorphata</taxon>
        <taxon>Eupercaria</taxon>
        <taxon>Perciformes</taxon>
        <taxon>Notothenioidei</taxon>
        <taxon>Channichthyidae</taxon>
        <taxon>Chaenocephalus</taxon>
    </lineage>
</organism>
<reference evidence="1" key="1">
    <citation type="submission" date="2022-05" db="EMBL/GenBank/DDBJ databases">
        <title>Chromosome-level genome of Chaenocephalus aceratus.</title>
        <authorList>
            <person name="Park H."/>
        </authorList>
    </citation>
    <scope>NUCLEOTIDE SEQUENCE</scope>
    <source>
        <strain evidence="1">KU_202001</strain>
    </source>
</reference>
<comment type="caution">
    <text evidence="1">The sequence shown here is derived from an EMBL/GenBank/DDBJ whole genome shotgun (WGS) entry which is preliminary data.</text>
</comment>
<proteinExistence type="predicted"/>
<evidence type="ECO:0000313" key="1">
    <source>
        <dbReference type="EMBL" id="KAI4824410.1"/>
    </source>
</evidence>
<keyword evidence="2" id="KW-1185">Reference proteome</keyword>
<sequence length="169" mass="19013">MRDEGKDGEAGMTAIRETRETVKSERIPWKEGCRGEMGQETYGSNERDGWRMRVLRSRRCALPAWAPGVAVSCQRPGLVGGRERGGGQINRDGLILQHSEISRHLTAKFAFSLIRFHPTCLHPLSSIHMLFAALNPFSVKLWIALTGRSLAWGFDLRLYTFFSYSVSDA</sequence>